<keyword evidence="3" id="KW-0949">S-adenosyl-L-methionine</keyword>
<dbReference type="EMBL" id="BARS01003077">
    <property type="protein sequence ID" value="GAF77219.1"/>
    <property type="molecule type" value="Genomic_DNA"/>
</dbReference>
<dbReference type="PROSITE" id="PS51143">
    <property type="entry name" value="MT_A70"/>
    <property type="match status" value="1"/>
</dbReference>
<dbReference type="Pfam" id="PF05063">
    <property type="entry name" value="MT-A70"/>
    <property type="match status" value="1"/>
</dbReference>
<dbReference type="InterPro" id="IPR007757">
    <property type="entry name" value="MT-A70-like"/>
</dbReference>
<evidence type="ECO:0000256" key="1">
    <source>
        <dbReference type="ARBA" id="ARBA00022603"/>
    </source>
</evidence>
<proteinExistence type="predicted"/>
<accession>X0S880</accession>
<dbReference type="InterPro" id="IPR029063">
    <property type="entry name" value="SAM-dependent_MTases_sf"/>
</dbReference>
<dbReference type="PANTHER" id="PTHR12829">
    <property type="entry name" value="N6-ADENOSINE-METHYLTRANSFERASE"/>
    <property type="match status" value="1"/>
</dbReference>
<dbReference type="InterPro" id="IPR002052">
    <property type="entry name" value="DNA_methylase_N6_adenine_CS"/>
</dbReference>
<organism evidence="4">
    <name type="scientific">marine sediment metagenome</name>
    <dbReference type="NCBI Taxonomy" id="412755"/>
    <lineage>
        <taxon>unclassified sequences</taxon>
        <taxon>metagenomes</taxon>
        <taxon>ecological metagenomes</taxon>
    </lineage>
</organism>
<dbReference type="GO" id="GO:0001734">
    <property type="term" value="F:mRNA m(6)A methyltransferase activity"/>
    <property type="evidence" value="ECO:0007669"/>
    <property type="project" value="UniProtKB-ARBA"/>
</dbReference>
<dbReference type="PANTHER" id="PTHR12829:SF7">
    <property type="entry name" value="N6-ADENOSINE-METHYLTRANSFERASE CATALYTIC SUBUNIT"/>
    <property type="match status" value="1"/>
</dbReference>
<keyword evidence="1" id="KW-0489">Methyltransferase</keyword>
<sequence length="206" mass="24130">MEIKPFPNKKYQIIYADPPWHFGCKAYQGGGREMLLLSETQYPTMSIQQIKDLPVKEIIDKDCALFLWTTDAHLEFAIDIIKTWGFKYKTIAFLWLKKYATGSFVYNFAPWTLKSHEICLLGLKGKMRRFKKANNIKGLVEAIRTSHSKKPDEVRNRIVELFGNIPRIELFAREKARGWDVWGDEAPDKITDFYEYKNQPNLGIFK</sequence>
<keyword evidence="2" id="KW-0808">Transferase</keyword>
<dbReference type="SUPFAM" id="SSF53335">
    <property type="entry name" value="S-adenosyl-L-methionine-dependent methyltransferases"/>
    <property type="match status" value="1"/>
</dbReference>
<dbReference type="GO" id="GO:0032259">
    <property type="term" value="P:methylation"/>
    <property type="evidence" value="ECO:0007669"/>
    <property type="project" value="UniProtKB-KW"/>
</dbReference>
<dbReference type="Gene3D" id="3.40.50.150">
    <property type="entry name" value="Vaccinia Virus protein VP39"/>
    <property type="match status" value="1"/>
</dbReference>
<comment type="caution">
    <text evidence="4">The sequence shown here is derived from an EMBL/GenBank/DDBJ whole genome shotgun (WGS) entry which is preliminary data.</text>
</comment>
<protein>
    <submittedName>
        <fullName evidence="4">Uncharacterized protein</fullName>
    </submittedName>
</protein>
<dbReference type="PROSITE" id="PS00092">
    <property type="entry name" value="N6_MTASE"/>
    <property type="match status" value="1"/>
</dbReference>
<dbReference type="GO" id="GO:0003676">
    <property type="term" value="F:nucleic acid binding"/>
    <property type="evidence" value="ECO:0007669"/>
    <property type="project" value="InterPro"/>
</dbReference>
<reference evidence="4" key="1">
    <citation type="journal article" date="2014" name="Front. Microbiol.">
        <title>High frequency of phylogenetically diverse reductive dehalogenase-homologous genes in deep subseafloor sedimentary metagenomes.</title>
        <authorList>
            <person name="Kawai M."/>
            <person name="Futagami T."/>
            <person name="Toyoda A."/>
            <person name="Takaki Y."/>
            <person name="Nishi S."/>
            <person name="Hori S."/>
            <person name="Arai W."/>
            <person name="Tsubouchi T."/>
            <person name="Morono Y."/>
            <person name="Uchiyama I."/>
            <person name="Ito T."/>
            <person name="Fujiyama A."/>
            <person name="Inagaki F."/>
            <person name="Takami H."/>
        </authorList>
    </citation>
    <scope>NUCLEOTIDE SEQUENCE</scope>
    <source>
        <strain evidence="4">Expedition CK06-06</strain>
    </source>
</reference>
<evidence type="ECO:0000256" key="3">
    <source>
        <dbReference type="ARBA" id="ARBA00022691"/>
    </source>
</evidence>
<evidence type="ECO:0000256" key="2">
    <source>
        <dbReference type="ARBA" id="ARBA00022679"/>
    </source>
</evidence>
<gene>
    <name evidence="4" type="ORF">S01H1_05928</name>
</gene>
<dbReference type="AlphaFoldDB" id="X0S880"/>
<evidence type="ECO:0000313" key="4">
    <source>
        <dbReference type="EMBL" id="GAF77219.1"/>
    </source>
</evidence>
<name>X0S880_9ZZZZ</name>